<dbReference type="PANTHER" id="PTHR23517:SF3">
    <property type="entry name" value="INTEGRAL MEMBRANE TRANSPORT PROTEIN"/>
    <property type="match status" value="1"/>
</dbReference>
<feature type="transmembrane region" description="Helical" evidence="7">
    <location>
        <begin position="376"/>
        <end position="395"/>
    </location>
</feature>
<feature type="transmembrane region" description="Helical" evidence="7">
    <location>
        <begin position="291"/>
        <end position="310"/>
    </location>
</feature>
<keyword evidence="10" id="KW-1185">Reference proteome</keyword>
<keyword evidence="5 7" id="KW-1133">Transmembrane helix</keyword>
<feature type="transmembrane region" description="Helical" evidence="7">
    <location>
        <begin position="316"/>
        <end position="339"/>
    </location>
</feature>
<gene>
    <name evidence="9" type="ORF">JOF45_001093</name>
</gene>
<dbReference type="Pfam" id="PF07690">
    <property type="entry name" value="MFS_1"/>
    <property type="match status" value="2"/>
</dbReference>
<comment type="subcellular location">
    <subcellularLocation>
        <location evidence="1">Cell membrane</location>
        <topology evidence="1">Multi-pass membrane protein</topology>
    </subcellularLocation>
</comment>
<feature type="transmembrane region" description="Helical" evidence="7">
    <location>
        <begin position="104"/>
        <end position="123"/>
    </location>
</feature>
<feature type="transmembrane region" description="Helical" evidence="7">
    <location>
        <begin position="81"/>
        <end position="98"/>
    </location>
</feature>
<dbReference type="PANTHER" id="PTHR23517">
    <property type="entry name" value="RESISTANCE PROTEIN MDTM, PUTATIVE-RELATED-RELATED"/>
    <property type="match status" value="1"/>
</dbReference>
<proteinExistence type="predicted"/>
<comment type="caution">
    <text evidence="9">The sequence shown here is derived from an EMBL/GenBank/DDBJ whole genome shotgun (WGS) entry which is preliminary data.</text>
</comment>
<evidence type="ECO:0000256" key="2">
    <source>
        <dbReference type="ARBA" id="ARBA00022448"/>
    </source>
</evidence>
<dbReference type="Gene3D" id="1.20.1250.20">
    <property type="entry name" value="MFS general substrate transporter like domains"/>
    <property type="match status" value="2"/>
</dbReference>
<evidence type="ECO:0000256" key="1">
    <source>
        <dbReference type="ARBA" id="ARBA00004651"/>
    </source>
</evidence>
<dbReference type="InterPro" id="IPR036259">
    <property type="entry name" value="MFS_trans_sf"/>
</dbReference>
<evidence type="ECO:0000256" key="6">
    <source>
        <dbReference type="ARBA" id="ARBA00023136"/>
    </source>
</evidence>
<evidence type="ECO:0000256" key="3">
    <source>
        <dbReference type="ARBA" id="ARBA00022475"/>
    </source>
</evidence>
<feature type="transmembrane region" description="Helical" evidence="7">
    <location>
        <begin position="170"/>
        <end position="189"/>
    </location>
</feature>
<dbReference type="SUPFAM" id="SSF103473">
    <property type="entry name" value="MFS general substrate transporter"/>
    <property type="match status" value="1"/>
</dbReference>
<dbReference type="Proteomes" id="UP001519331">
    <property type="component" value="Unassembled WGS sequence"/>
</dbReference>
<evidence type="ECO:0000259" key="8">
    <source>
        <dbReference type="PROSITE" id="PS50850"/>
    </source>
</evidence>
<feature type="transmembrane region" description="Helical" evidence="7">
    <location>
        <begin position="256"/>
        <end position="279"/>
    </location>
</feature>
<feature type="domain" description="Major facilitator superfamily (MFS) profile" evidence="8">
    <location>
        <begin position="16"/>
        <end position="405"/>
    </location>
</feature>
<protein>
    <submittedName>
        <fullName evidence="9">MFS family permease</fullName>
    </submittedName>
</protein>
<feature type="transmembrane region" description="Helical" evidence="7">
    <location>
        <begin position="228"/>
        <end position="244"/>
    </location>
</feature>
<evidence type="ECO:0000256" key="4">
    <source>
        <dbReference type="ARBA" id="ARBA00022692"/>
    </source>
</evidence>
<keyword evidence="3" id="KW-1003">Cell membrane</keyword>
<reference evidence="9 10" key="1">
    <citation type="submission" date="2021-03" db="EMBL/GenBank/DDBJ databases">
        <title>Sequencing the genomes of 1000 actinobacteria strains.</title>
        <authorList>
            <person name="Klenk H.-P."/>
        </authorList>
    </citation>
    <scope>NUCLEOTIDE SEQUENCE [LARGE SCALE GENOMIC DNA]</scope>
    <source>
        <strain evidence="9 10">DSM 12544</strain>
    </source>
</reference>
<dbReference type="RefSeq" id="WP_342591407.1">
    <property type="nucleotide sequence ID" value="NZ_JAGINX010000001.1"/>
</dbReference>
<evidence type="ECO:0000313" key="9">
    <source>
        <dbReference type="EMBL" id="MBP2318074.1"/>
    </source>
</evidence>
<accession>A0ABS4T0V5</accession>
<evidence type="ECO:0000313" key="10">
    <source>
        <dbReference type="Proteomes" id="UP001519331"/>
    </source>
</evidence>
<feature type="transmembrane region" description="Helical" evidence="7">
    <location>
        <begin position="144"/>
        <end position="164"/>
    </location>
</feature>
<organism evidence="9 10">
    <name type="scientific">Nesterenkonia lacusekhoensis</name>
    <dbReference type="NCBI Taxonomy" id="150832"/>
    <lineage>
        <taxon>Bacteria</taxon>
        <taxon>Bacillati</taxon>
        <taxon>Actinomycetota</taxon>
        <taxon>Actinomycetes</taxon>
        <taxon>Micrococcales</taxon>
        <taxon>Micrococcaceae</taxon>
        <taxon>Nesterenkonia</taxon>
    </lineage>
</organism>
<feature type="transmembrane region" description="Helical" evidence="7">
    <location>
        <begin position="49"/>
        <end position="69"/>
    </location>
</feature>
<name>A0ABS4T0V5_9MICC</name>
<keyword evidence="4 7" id="KW-0812">Transmembrane</keyword>
<evidence type="ECO:0000256" key="5">
    <source>
        <dbReference type="ARBA" id="ARBA00022989"/>
    </source>
</evidence>
<keyword evidence="6 7" id="KW-0472">Membrane</keyword>
<dbReference type="CDD" id="cd17325">
    <property type="entry name" value="MFS_MdtG_SLC18_like"/>
    <property type="match status" value="1"/>
</dbReference>
<feature type="transmembrane region" description="Helical" evidence="7">
    <location>
        <begin position="16"/>
        <end position="43"/>
    </location>
</feature>
<evidence type="ECO:0000256" key="7">
    <source>
        <dbReference type="SAM" id="Phobius"/>
    </source>
</evidence>
<dbReference type="InterPro" id="IPR020846">
    <property type="entry name" value="MFS_dom"/>
</dbReference>
<keyword evidence="2" id="KW-0813">Transport</keyword>
<dbReference type="InterPro" id="IPR011701">
    <property type="entry name" value="MFS"/>
</dbReference>
<sequence>MPSSPSRQPIFPFRTVVLGALIPAFVFSAGLGAILPIIAPFAVEQGASLATAGLIAAMLPLGQILADLPAGALASKLGDRAALLLAGSLAGAAFLAAALSPSLITLGTAILVVGAANAVFQLARHSYLTVVTPVTQRARVLSTLGGVHRIGQFVGPFLGALVTLGGDTRGVFLVAVVTSAAATVTVLLAKPRQRSHPSAHAELDADAARSPAAKPTLLDILVEHRRKFLALGTVALLVGIIRGARQQVIPLWGEHIGLDPTTISLIFGLASGIDMLLFYPAGKVMDRCGRLWLGVPAMVLLGIAMALVPVTATASGLAIIGVLLGFANGLGSGIMMTISSDVSPEVGRPQFLGIWRLLTDIGMGAGPLILSGGAALGSLAVGVWVAAAMGPLSSAGMQRWLPRYSDHANRTTRRRAGLL</sequence>
<dbReference type="EMBL" id="JAGINX010000001">
    <property type="protein sequence ID" value="MBP2318074.1"/>
    <property type="molecule type" value="Genomic_DNA"/>
</dbReference>
<dbReference type="PROSITE" id="PS50850">
    <property type="entry name" value="MFS"/>
    <property type="match status" value="1"/>
</dbReference>
<dbReference type="InterPro" id="IPR050171">
    <property type="entry name" value="MFS_Transporters"/>
</dbReference>